<dbReference type="AlphaFoldDB" id="A0A510YBM8"/>
<dbReference type="Proteomes" id="UP000321051">
    <property type="component" value="Unassembled WGS sequence"/>
</dbReference>
<accession>A0A510YBM8</accession>
<name>A0A510YBM8_MARHA</name>
<organism evidence="1 2">
    <name type="scientific">Marinococcus halophilus</name>
    <dbReference type="NCBI Taxonomy" id="1371"/>
    <lineage>
        <taxon>Bacteria</taxon>
        <taxon>Bacillati</taxon>
        <taxon>Bacillota</taxon>
        <taxon>Bacilli</taxon>
        <taxon>Bacillales</taxon>
        <taxon>Bacillaceae</taxon>
        <taxon>Marinococcus</taxon>
    </lineage>
</organism>
<evidence type="ECO:0000313" key="2">
    <source>
        <dbReference type="Proteomes" id="UP000321051"/>
    </source>
</evidence>
<reference evidence="1 2" key="1">
    <citation type="submission" date="2019-07" db="EMBL/GenBank/DDBJ databases">
        <title>Whole genome shotgun sequence of Marinococcus halophilus NBRC 102359.</title>
        <authorList>
            <person name="Hosoyama A."/>
            <person name="Uohara A."/>
            <person name="Ohji S."/>
            <person name="Ichikawa N."/>
        </authorList>
    </citation>
    <scope>NUCLEOTIDE SEQUENCE [LARGE SCALE GENOMIC DNA]</scope>
    <source>
        <strain evidence="1 2">NBRC 102359</strain>
    </source>
</reference>
<keyword evidence="2" id="KW-1185">Reference proteome</keyword>
<proteinExistence type="predicted"/>
<sequence>MTAAANTICFFKVSPPNNFQSLRPVLRKLSDSCYEKENVKKVMKEIHLGGERKIR</sequence>
<dbReference type="EMBL" id="BJUN01000026">
    <property type="protein sequence ID" value="GEK60041.1"/>
    <property type="molecule type" value="Genomic_DNA"/>
</dbReference>
<protein>
    <submittedName>
        <fullName evidence="1">Uncharacterized protein</fullName>
    </submittedName>
</protein>
<gene>
    <name evidence="1" type="ORF">MHA01_29460</name>
</gene>
<comment type="caution">
    <text evidence="1">The sequence shown here is derived from an EMBL/GenBank/DDBJ whole genome shotgun (WGS) entry which is preliminary data.</text>
</comment>
<evidence type="ECO:0000313" key="1">
    <source>
        <dbReference type="EMBL" id="GEK60041.1"/>
    </source>
</evidence>